<dbReference type="Gene3D" id="3.30.420.10">
    <property type="entry name" value="Ribonuclease H-like superfamily/Ribonuclease H"/>
    <property type="match status" value="1"/>
</dbReference>
<organism evidence="4 5">
    <name type="scientific">Spiroplasma ixodetis</name>
    <dbReference type="NCBI Taxonomy" id="2141"/>
    <lineage>
        <taxon>Bacteria</taxon>
        <taxon>Bacillati</taxon>
        <taxon>Mycoplasmatota</taxon>
        <taxon>Mollicutes</taxon>
        <taxon>Entomoplasmatales</taxon>
        <taxon>Spiroplasmataceae</taxon>
        <taxon>Spiroplasma</taxon>
    </lineage>
</organism>
<keyword evidence="2" id="KW-0540">Nuclease</keyword>
<dbReference type="InterPro" id="IPR012295">
    <property type="entry name" value="TBP_dom_sf"/>
</dbReference>
<gene>
    <name evidence="4" type="primary">rnhC</name>
    <name evidence="4" type="ORF">SAP269_02570</name>
</gene>
<reference evidence="5" key="1">
    <citation type="journal article" date="2024" name="FEMS Microbiol. Lett.">
        <title>Genomic insights into Spiroplasma endosymbionts that induce male-killing and protective phenotypes in the pea aphid.</title>
        <authorList>
            <person name="Arai H."/>
            <person name="Legeai F."/>
            <person name="Kageyama D."/>
            <person name="Sugio A."/>
            <person name="Simon J.C."/>
        </authorList>
    </citation>
    <scope>NUCLEOTIDE SEQUENCE [LARGE SCALE GENOMIC DNA]</scope>
    <source>
        <strain evidence="5">sAp269</strain>
    </source>
</reference>
<name>A0ABM8JKB3_9MOLU</name>
<dbReference type="PROSITE" id="PS51975">
    <property type="entry name" value="RNASE_H_2"/>
    <property type="match status" value="1"/>
</dbReference>
<dbReference type="RefSeq" id="WP_353306493.1">
    <property type="nucleotide sequence ID" value="NZ_AP028955.1"/>
</dbReference>
<evidence type="ECO:0000256" key="2">
    <source>
        <dbReference type="RuleBase" id="RU003515"/>
    </source>
</evidence>
<dbReference type="InterPro" id="IPR024567">
    <property type="entry name" value="RNase_HII/HIII_dom"/>
</dbReference>
<sequence length="286" mass="33927">MTFYLNQKQKSLIKEHYQNYKVDNKNSSYELFQYHNITIEIYQEKVIFKGTKEDIIAEYRSIWNQLDENQSPVIGNAEFGINNFFGPLVIISSYIGSGNLEKLRLLNIRDYKDLSQSKFIELAQDIMKTIIFESVIINNRKYNQWIDAGYSPNIIKTWGENQALVRMLQHRIQYDTIVIDQYINEDTYYKYIENMKDNRNKIIKDKVQFVTNAESKYLAIACSTIISRYLFLEEIKKIKGIDTNTIPLGTGKEVNIFLEKIKNEKTIEFNKFLERHSKKSFTEFFK</sequence>
<evidence type="ECO:0000256" key="1">
    <source>
        <dbReference type="PROSITE-ProRule" id="PRU01319"/>
    </source>
</evidence>
<dbReference type="Pfam" id="PF01351">
    <property type="entry name" value="RNase_HII"/>
    <property type="match status" value="1"/>
</dbReference>
<evidence type="ECO:0000259" key="3">
    <source>
        <dbReference type="PROSITE" id="PS51975"/>
    </source>
</evidence>
<comment type="catalytic activity">
    <reaction evidence="2">
        <text>Endonucleolytic cleavage to 5'-phosphomonoester.</text>
        <dbReference type="EC" id="3.1.26.4"/>
    </reaction>
</comment>
<protein>
    <recommendedName>
        <fullName evidence="2">Ribonuclease</fullName>
        <ecNumber evidence="2">3.1.26.4</ecNumber>
    </recommendedName>
</protein>
<evidence type="ECO:0000313" key="4">
    <source>
        <dbReference type="EMBL" id="BET37668.1"/>
    </source>
</evidence>
<keyword evidence="5" id="KW-1185">Reference proteome</keyword>
<dbReference type="Gene3D" id="3.30.310.10">
    <property type="entry name" value="TATA-Binding Protein"/>
    <property type="match status" value="1"/>
</dbReference>
<comment type="function">
    <text evidence="2">Endonuclease that specifically degrades the RNA of RNA-DNA hybrids.</text>
</comment>
<accession>A0ABM8JKB3</accession>
<dbReference type="InterPro" id="IPR012337">
    <property type="entry name" value="RNaseH-like_sf"/>
</dbReference>
<dbReference type="EC" id="3.1.26.4" evidence="2"/>
<dbReference type="CDD" id="cd06590">
    <property type="entry name" value="RNase_HII_bacteria_HIII_like"/>
    <property type="match status" value="1"/>
</dbReference>
<proteinExistence type="inferred from homology"/>
<comment type="similarity">
    <text evidence="2">Belongs to the RNase HII family.</text>
</comment>
<comment type="caution">
    <text evidence="1">Lacks conserved residue(s) required for the propagation of feature annotation.</text>
</comment>
<evidence type="ECO:0000313" key="5">
    <source>
        <dbReference type="Proteomes" id="UP001473424"/>
    </source>
</evidence>
<dbReference type="Proteomes" id="UP001473424">
    <property type="component" value="Chromosome"/>
</dbReference>
<dbReference type="SUPFAM" id="SSF53098">
    <property type="entry name" value="Ribonuclease H-like"/>
    <property type="match status" value="1"/>
</dbReference>
<dbReference type="InterPro" id="IPR036397">
    <property type="entry name" value="RNaseH_sf"/>
</dbReference>
<feature type="domain" description="RNase H type-2" evidence="3">
    <location>
        <begin position="71"/>
        <end position="286"/>
    </location>
</feature>
<keyword evidence="2" id="KW-0255">Endonuclease</keyword>
<dbReference type="EMBL" id="AP028955">
    <property type="protein sequence ID" value="BET37668.1"/>
    <property type="molecule type" value="Genomic_DNA"/>
</dbReference>
<keyword evidence="2" id="KW-0378">Hydrolase</keyword>